<dbReference type="OrthoDB" id="2021064at2759"/>
<dbReference type="InterPro" id="IPR044810">
    <property type="entry name" value="WRKY_plant"/>
</dbReference>
<keyword evidence="2" id="KW-0805">Transcription regulation</keyword>
<evidence type="ECO:0000256" key="1">
    <source>
        <dbReference type="ARBA" id="ARBA00004123"/>
    </source>
</evidence>
<dbReference type="GO" id="GO:0043565">
    <property type="term" value="F:sequence-specific DNA binding"/>
    <property type="evidence" value="ECO:0007669"/>
    <property type="project" value="InterPro"/>
</dbReference>
<sequence>MGSLNMDNFHARKRKAMVKLVKGKQIAVHLQSLLHEPVRNSEPVLEQQLAFQIYRSFSETLSDLSSCTTQIPAVEGGASASSSSSGDTRRKKKMKKRGVKDLRGCYKRRRTSDSWVTLSPTMEDNYAWRKYGQKTILNSDYPRSYFRCTHKQDGCKALKQVQRIKGEEIMYQTTYLIHHTCKETLRARPLVVEYSDLIDPNLISFQTSMTSEQDHQHCNHSSKIPLIISSVKREECVSEDASHEAKSTLEDPWNDIIGLDTFPVWTPYQDEVESASLDGLHMEVNQLCDIQYFHYFDDHMY</sequence>
<reference evidence="8" key="2">
    <citation type="submission" date="2020-08" db="EMBL/GenBank/DDBJ databases">
        <title>Plant Genome Project.</title>
        <authorList>
            <person name="Zhang R.-G."/>
        </authorList>
    </citation>
    <scope>NUCLEOTIDE SEQUENCE</scope>
    <source>
        <strain evidence="8">Huo1</strain>
        <tissue evidence="8">Leaf</tissue>
    </source>
</reference>
<dbReference type="SMART" id="SM00774">
    <property type="entry name" value="WRKY"/>
    <property type="match status" value="1"/>
</dbReference>
<evidence type="ECO:0000256" key="4">
    <source>
        <dbReference type="ARBA" id="ARBA00023163"/>
    </source>
</evidence>
<accession>A0A8X8ZT71</accession>
<feature type="region of interest" description="Disordered" evidence="6">
    <location>
        <begin position="75"/>
        <end position="99"/>
    </location>
</feature>
<dbReference type="InterPro" id="IPR036576">
    <property type="entry name" value="WRKY_dom_sf"/>
</dbReference>
<evidence type="ECO:0000259" key="7">
    <source>
        <dbReference type="PROSITE" id="PS50811"/>
    </source>
</evidence>
<evidence type="ECO:0000256" key="3">
    <source>
        <dbReference type="ARBA" id="ARBA00023125"/>
    </source>
</evidence>
<reference evidence="8" key="1">
    <citation type="submission" date="2018-01" db="EMBL/GenBank/DDBJ databases">
        <authorList>
            <person name="Mao J.F."/>
        </authorList>
    </citation>
    <scope>NUCLEOTIDE SEQUENCE</scope>
    <source>
        <strain evidence="8">Huo1</strain>
        <tissue evidence="8">Leaf</tissue>
    </source>
</reference>
<dbReference type="Pfam" id="PF03106">
    <property type="entry name" value="WRKY"/>
    <property type="match status" value="1"/>
</dbReference>
<evidence type="ECO:0000256" key="2">
    <source>
        <dbReference type="ARBA" id="ARBA00023015"/>
    </source>
</evidence>
<dbReference type="GO" id="GO:0003700">
    <property type="term" value="F:DNA-binding transcription factor activity"/>
    <property type="evidence" value="ECO:0007669"/>
    <property type="project" value="InterPro"/>
</dbReference>
<dbReference type="SUPFAM" id="SSF118290">
    <property type="entry name" value="WRKY DNA-binding domain"/>
    <property type="match status" value="1"/>
</dbReference>
<comment type="subcellular location">
    <subcellularLocation>
        <location evidence="1">Nucleus</location>
    </subcellularLocation>
</comment>
<keyword evidence="4" id="KW-0804">Transcription</keyword>
<evidence type="ECO:0000256" key="6">
    <source>
        <dbReference type="SAM" id="MobiDB-lite"/>
    </source>
</evidence>
<evidence type="ECO:0000256" key="5">
    <source>
        <dbReference type="ARBA" id="ARBA00023242"/>
    </source>
</evidence>
<dbReference type="GO" id="GO:0005634">
    <property type="term" value="C:nucleus"/>
    <property type="evidence" value="ECO:0007669"/>
    <property type="project" value="UniProtKB-SubCell"/>
</dbReference>
<dbReference type="Proteomes" id="UP000298416">
    <property type="component" value="Unassembled WGS sequence"/>
</dbReference>
<evidence type="ECO:0000313" key="9">
    <source>
        <dbReference type="Proteomes" id="UP000298416"/>
    </source>
</evidence>
<keyword evidence="3" id="KW-0238">DNA-binding</keyword>
<protein>
    <recommendedName>
        <fullName evidence="7">WRKY domain-containing protein</fullName>
    </recommendedName>
</protein>
<feature type="domain" description="WRKY" evidence="7">
    <location>
        <begin position="117"/>
        <end position="179"/>
    </location>
</feature>
<dbReference type="InterPro" id="IPR003657">
    <property type="entry name" value="WRKY_dom"/>
</dbReference>
<keyword evidence="9" id="KW-1185">Reference proteome</keyword>
<dbReference type="PROSITE" id="PS50811">
    <property type="entry name" value="WRKY"/>
    <property type="match status" value="1"/>
</dbReference>
<proteinExistence type="predicted"/>
<evidence type="ECO:0000313" key="8">
    <source>
        <dbReference type="EMBL" id="KAG6416023.1"/>
    </source>
</evidence>
<gene>
    <name evidence="8" type="ORF">SASPL_123444</name>
</gene>
<comment type="caution">
    <text evidence="8">The sequence shown here is derived from an EMBL/GenBank/DDBJ whole genome shotgun (WGS) entry which is preliminary data.</text>
</comment>
<organism evidence="8">
    <name type="scientific">Salvia splendens</name>
    <name type="common">Scarlet sage</name>
    <dbReference type="NCBI Taxonomy" id="180675"/>
    <lineage>
        <taxon>Eukaryota</taxon>
        <taxon>Viridiplantae</taxon>
        <taxon>Streptophyta</taxon>
        <taxon>Embryophyta</taxon>
        <taxon>Tracheophyta</taxon>
        <taxon>Spermatophyta</taxon>
        <taxon>Magnoliopsida</taxon>
        <taxon>eudicotyledons</taxon>
        <taxon>Gunneridae</taxon>
        <taxon>Pentapetalae</taxon>
        <taxon>asterids</taxon>
        <taxon>lamiids</taxon>
        <taxon>Lamiales</taxon>
        <taxon>Lamiaceae</taxon>
        <taxon>Nepetoideae</taxon>
        <taxon>Mentheae</taxon>
        <taxon>Salviinae</taxon>
        <taxon>Salvia</taxon>
        <taxon>Salvia subgen. Calosphace</taxon>
        <taxon>core Calosphace</taxon>
    </lineage>
</organism>
<feature type="compositionally biased region" description="Low complexity" evidence="6">
    <location>
        <begin position="76"/>
        <end position="86"/>
    </location>
</feature>
<dbReference type="PANTHER" id="PTHR31282">
    <property type="entry name" value="WRKY TRANSCRIPTION FACTOR 21-RELATED"/>
    <property type="match status" value="1"/>
</dbReference>
<feature type="compositionally biased region" description="Basic residues" evidence="6">
    <location>
        <begin position="89"/>
        <end position="98"/>
    </location>
</feature>
<dbReference type="Gene3D" id="2.20.25.80">
    <property type="entry name" value="WRKY domain"/>
    <property type="match status" value="1"/>
</dbReference>
<dbReference type="AlphaFoldDB" id="A0A8X8ZT71"/>
<name>A0A8X8ZT71_SALSN</name>
<keyword evidence="5" id="KW-0539">Nucleus</keyword>
<dbReference type="EMBL" id="PNBA02000008">
    <property type="protein sequence ID" value="KAG6416023.1"/>
    <property type="molecule type" value="Genomic_DNA"/>
</dbReference>